<dbReference type="Proteomes" id="UP000008907">
    <property type="component" value="Chromosome"/>
</dbReference>
<evidence type="ECO:0000256" key="1">
    <source>
        <dbReference type="SAM" id="Phobius"/>
    </source>
</evidence>
<feature type="transmembrane region" description="Helical" evidence="1">
    <location>
        <begin position="96"/>
        <end position="120"/>
    </location>
</feature>
<sequence>MQNKTDRFQLKPTKVDEKYQFNFHTFNPKVEGVLVLFSLVVLPLISIIFLNIFKKSLNLDSDKMGLIINILTLIFSTIGGIIFWRLRPTNFVSSGAIILFLFPLILFISSIAGIVFITVVPGLLDKTTSKPIGWGAIILTLFQILGEVLLMIFAFKKITDLKAKMIATLKEDKLRVLLVVSIFTLLMFLIASVLYGIIAAKLGLGESQNQQALVEPLKDPKTRIAYIFVLIVLTIIIGPLLEELIARQAIFTTVSSRWLSIITSALFFGIMHIGSGDIANIGSYVIGGLILAVVFDITRGNITYSWLVHTLYNTIILIIVLASKDAFK</sequence>
<keyword evidence="1" id="KW-0812">Transmembrane</keyword>
<keyword evidence="1" id="KW-0472">Membrane</keyword>
<dbReference type="PANTHER" id="PTHR36435:SF1">
    <property type="entry name" value="CAAX AMINO TERMINAL PROTEASE FAMILY PROTEIN"/>
    <property type="match status" value="1"/>
</dbReference>
<dbReference type="PANTHER" id="PTHR36435">
    <property type="entry name" value="SLR1288 PROTEIN"/>
    <property type="match status" value="1"/>
</dbReference>
<name>A0A7U4E9X0_MYCPK</name>
<feature type="transmembrane region" description="Helical" evidence="1">
    <location>
        <begin position="224"/>
        <end position="246"/>
    </location>
</feature>
<keyword evidence="3" id="KW-0645">Protease</keyword>
<reference evidence="3 4" key="1">
    <citation type="journal article" date="2011" name="J. Bacteriol.">
        <title>Genome Sequence of Mycoplasma putrefaciens Type Strain KS1.</title>
        <authorList>
            <person name="Calcutt M.J."/>
            <person name="Foecking M.F."/>
        </authorList>
    </citation>
    <scope>NUCLEOTIDE SEQUENCE [LARGE SCALE GENOMIC DNA]</scope>
    <source>
        <strain evidence="4">ATCC 15718 / NCTC 10155 / C30 KS-1 / KS-1</strain>
    </source>
</reference>
<feature type="transmembrane region" description="Helical" evidence="1">
    <location>
        <begin position="258"/>
        <end position="275"/>
    </location>
</feature>
<dbReference type="KEGG" id="mpf:MPUT_0629"/>
<evidence type="ECO:0000259" key="2">
    <source>
        <dbReference type="Pfam" id="PF02517"/>
    </source>
</evidence>
<organism evidence="3 4">
    <name type="scientific">Mycoplasma putrefaciens (strain ATCC 15718 / NCTC 10155 / C30 KS-1 / KS-1)</name>
    <dbReference type="NCBI Taxonomy" id="743965"/>
    <lineage>
        <taxon>Bacteria</taxon>
        <taxon>Bacillati</taxon>
        <taxon>Mycoplasmatota</taxon>
        <taxon>Mollicutes</taxon>
        <taxon>Mycoplasmataceae</taxon>
        <taxon>Mycoplasma</taxon>
    </lineage>
</organism>
<dbReference type="GO" id="GO:0006508">
    <property type="term" value="P:proteolysis"/>
    <property type="evidence" value="ECO:0007669"/>
    <property type="project" value="UniProtKB-KW"/>
</dbReference>
<evidence type="ECO:0000313" key="3">
    <source>
        <dbReference type="EMBL" id="AEM68969.1"/>
    </source>
</evidence>
<dbReference type="Pfam" id="PF02517">
    <property type="entry name" value="Rce1-like"/>
    <property type="match status" value="1"/>
</dbReference>
<proteinExistence type="predicted"/>
<evidence type="ECO:0000313" key="4">
    <source>
        <dbReference type="Proteomes" id="UP000008907"/>
    </source>
</evidence>
<feature type="transmembrane region" description="Helical" evidence="1">
    <location>
        <begin position="176"/>
        <end position="204"/>
    </location>
</feature>
<dbReference type="GO" id="GO:0004175">
    <property type="term" value="F:endopeptidase activity"/>
    <property type="evidence" value="ECO:0007669"/>
    <property type="project" value="UniProtKB-ARBA"/>
</dbReference>
<dbReference type="InterPro" id="IPR052710">
    <property type="entry name" value="CAAX_protease"/>
</dbReference>
<dbReference type="RefSeq" id="WP_014035324.1">
    <property type="nucleotide sequence ID" value="NC_015946.1"/>
</dbReference>
<dbReference type="AlphaFoldDB" id="A0A7U4E9X0"/>
<dbReference type="InterPro" id="IPR003675">
    <property type="entry name" value="Rce1/LyrA-like_dom"/>
</dbReference>
<feature type="domain" description="CAAX prenyl protease 2/Lysostaphin resistance protein A-like" evidence="2">
    <location>
        <begin position="227"/>
        <end position="315"/>
    </location>
</feature>
<feature type="transmembrane region" description="Helical" evidence="1">
    <location>
        <begin position="281"/>
        <end position="297"/>
    </location>
</feature>
<keyword evidence="1" id="KW-1133">Transmembrane helix</keyword>
<accession>A0A7U4E9X0</accession>
<dbReference type="GO" id="GO:0080120">
    <property type="term" value="P:CAAX-box protein maturation"/>
    <property type="evidence" value="ECO:0007669"/>
    <property type="project" value="UniProtKB-ARBA"/>
</dbReference>
<feature type="transmembrane region" description="Helical" evidence="1">
    <location>
        <begin position="33"/>
        <end position="53"/>
    </location>
</feature>
<feature type="transmembrane region" description="Helical" evidence="1">
    <location>
        <begin position="65"/>
        <end position="84"/>
    </location>
</feature>
<protein>
    <submittedName>
        <fullName evidence="3">CAAX amino terminal protease family protein</fullName>
    </submittedName>
</protein>
<gene>
    <name evidence="3" type="ordered locus">MPUT_0629</name>
</gene>
<dbReference type="EMBL" id="CP003021">
    <property type="protein sequence ID" value="AEM68969.1"/>
    <property type="molecule type" value="Genomic_DNA"/>
</dbReference>
<feature type="transmembrane region" description="Helical" evidence="1">
    <location>
        <begin position="132"/>
        <end position="155"/>
    </location>
</feature>
<feature type="transmembrane region" description="Helical" evidence="1">
    <location>
        <begin position="304"/>
        <end position="323"/>
    </location>
</feature>
<keyword evidence="3" id="KW-0378">Hydrolase</keyword>